<evidence type="ECO:0000313" key="1">
    <source>
        <dbReference type="EMBL" id="GAY50455.1"/>
    </source>
</evidence>
<dbReference type="AlphaFoldDB" id="A0A2H5PED0"/>
<accession>A0A2H5PED0</accession>
<name>A0A2H5PED0_CITUN</name>
<sequence length="73" mass="8292">MIKGQFDQAGAAGRHLYRQICPDVCARESISASSLEHYPPAQTLNEMTPMPHWLCATKIKILIQLHTQPMFIR</sequence>
<organism evidence="1 2">
    <name type="scientific">Citrus unshiu</name>
    <name type="common">Satsuma mandarin</name>
    <name type="synonym">Citrus nobilis var. unshiu</name>
    <dbReference type="NCBI Taxonomy" id="55188"/>
    <lineage>
        <taxon>Eukaryota</taxon>
        <taxon>Viridiplantae</taxon>
        <taxon>Streptophyta</taxon>
        <taxon>Embryophyta</taxon>
        <taxon>Tracheophyta</taxon>
        <taxon>Spermatophyta</taxon>
        <taxon>Magnoliopsida</taxon>
        <taxon>eudicotyledons</taxon>
        <taxon>Gunneridae</taxon>
        <taxon>Pentapetalae</taxon>
        <taxon>rosids</taxon>
        <taxon>malvids</taxon>
        <taxon>Sapindales</taxon>
        <taxon>Rutaceae</taxon>
        <taxon>Aurantioideae</taxon>
        <taxon>Citrus</taxon>
    </lineage>
</organism>
<keyword evidence="2" id="KW-1185">Reference proteome</keyword>
<dbReference type="EMBL" id="BDQV01000062">
    <property type="protein sequence ID" value="GAY50455.1"/>
    <property type="molecule type" value="Genomic_DNA"/>
</dbReference>
<gene>
    <name evidence="1" type="ORF">CUMW_126790</name>
</gene>
<protein>
    <submittedName>
        <fullName evidence="1">Uncharacterized protein</fullName>
    </submittedName>
</protein>
<reference evidence="1 2" key="1">
    <citation type="journal article" date="2017" name="Front. Genet.">
        <title>Draft sequencing of the heterozygous diploid genome of Satsuma (Citrus unshiu Marc.) using a hybrid assembly approach.</title>
        <authorList>
            <person name="Shimizu T."/>
            <person name="Tanizawa Y."/>
            <person name="Mochizuki T."/>
            <person name="Nagasaki H."/>
            <person name="Yoshioka T."/>
            <person name="Toyoda A."/>
            <person name="Fujiyama A."/>
            <person name="Kaminuma E."/>
            <person name="Nakamura Y."/>
        </authorList>
    </citation>
    <scope>NUCLEOTIDE SEQUENCE [LARGE SCALE GENOMIC DNA]</scope>
    <source>
        <strain evidence="2">cv. Miyagawa wase</strain>
    </source>
</reference>
<dbReference type="Proteomes" id="UP000236630">
    <property type="component" value="Unassembled WGS sequence"/>
</dbReference>
<evidence type="ECO:0000313" key="2">
    <source>
        <dbReference type="Proteomes" id="UP000236630"/>
    </source>
</evidence>
<comment type="caution">
    <text evidence="1">The sequence shown here is derived from an EMBL/GenBank/DDBJ whole genome shotgun (WGS) entry which is preliminary data.</text>
</comment>
<proteinExistence type="predicted"/>